<dbReference type="GO" id="GO:0000226">
    <property type="term" value="P:microtubule cytoskeleton organization"/>
    <property type="evidence" value="ECO:0007669"/>
    <property type="project" value="TreeGrafter"/>
</dbReference>
<dbReference type="EMBL" id="CABVLU010000002">
    <property type="protein sequence ID" value="VVT50342.1"/>
    <property type="molecule type" value="Genomic_DNA"/>
</dbReference>
<dbReference type="Gene3D" id="1.10.510.10">
    <property type="entry name" value="Transferase(Phosphotransferase) domain 1"/>
    <property type="match status" value="1"/>
</dbReference>
<dbReference type="GO" id="GO:0035556">
    <property type="term" value="P:intracellular signal transduction"/>
    <property type="evidence" value="ECO:0007669"/>
    <property type="project" value="TreeGrafter"/>
</dbReference>
<evidence type="ECO:0000256" key="2">
    <source>
        <dbReference type="ARBA" id="ARBA00022840"/>
    </source>
</evidence>
<protein>
    <recommendedName>
        <fullName evidence="4">Protein kinase domain-containing protein</fullName>
    </recommendedName>
</protein>
<feature type="region of interest" description="Disordered" evidence="3">
    <location>
        <begin position="135"/>
        <end position="154"/>
    </location>
</feature>
<dbReference type="PANTHER" id="PTHR24346">
    <property type="entry name" value="MAP/MICROTUBULE AFFINITY-REGULATING KINASE"/>
    <property type="match status" value="1"/>
</dbReference>
<evidence type="ECO:0000313" key="6">
    <source>
        <dbReference type="Proteomes" id="UP000398389"/>
    </source>
</evidence>
<keyword evidence="6" id="KW-1185">Reference proteome</keyword>
<dbReference type="PROSITE" id="PS50011">
    <property type="entry name" value="PROTEIN_KINASE_DOM"/>
    <property type="match status" value="1"/>
</dbReference>
<dbReference type="InterPro" id="IPR008271">
    <property type="entry name" value="Ser/Thr_kinase_AS"/>
</dbReference>
<feature type="compositionally biased region" description="Gly residues" evidence="3">
    <location>
        <begin position="530"/>
        <end position="540"/>
    </location>
</feature>
<feature type="compositionally biased region" description="Polar residues" evidence="3">
    <location>
        <begin position="221"/>
        <end position="241"/>
    </location>
</feature>
<dbReference type="PROSITE" id="PS00108">
    <property type="entry name" value="PROTEIN_KINASE_ST"/>
    <property type="match status" value="1"/>
</dbReference>
<feature type="compositionally biased region" description="Low complexity" evidence="3">
    <location>
        <begin position="15"/>
        <end position="25"/>
    </location>
</feature>
<feature type="compositionally biased region" description="Basic and acidic residues" evidence="3">
    <location>
        <begin position="27"/>
        <end position="38"/>
    </location>
</feature>
<dbReference type="SUPFAM" id="SSF56112">
    <property type="entry name" value="Protein kinase-like (PK-like)"/>
    <property type="match status" value="1"/>
</dbReference>
<dbReference type="PANTHER" id="PTHR24346:SF76">
    <property type="entry name" value="NON-SPECIFIC SERINE_THREONINE PROTEIN KINASE"/>
    <property type="match status" value="1"/>
</dbReference>
<accession>A0A5E8BHJ4</accession>
<keyword evidence="1" id="KW-0547">Nucleotide-binding</keyword>
<evidence type="ECO:0000256" key="1">
    <source>
        <dbReference type="ARBA" id="ARBA00022741"/>
    </source>
</evidence>
<feature type="region of interest" description="Disordered" evidence="3">
    <location>
        <begin position="763"/>
        <end position="855"/>
    </location>
</feature>
<evidence type="ECO:0000259" key="4">
    <source>
        <dbReference type="PROSITE" id="PS50011"/>
    </source>
</evidence>
<feature type="region of interest" description="Disordered" evidence="3">
    <location>
        <begin position="517"/>
        <end position="541"/>
    </location>
</feature>
<dbReference type="GO" id="GO:0005737">
    <property type="term" value="C:cytoplasm"/>
    <property type="evidence" value="ECO:0007669"/>
    <property type="project" value="TreeGrafter"/>
</dbReference>
<keyword evidence="2" id="KW-0067">ATP-binding</keyword>
<dbReference type="AlphaFoldDB" id="A0A5E8BHJ4"/>
<organism evidence="5 6">
    <name type="scientific">Magnusiomyces paraingens</name>
    <dbReference type="NCBI Taxonomy" id="2606893"/>
    <lineage>
        <taxon>Eukaryota</taxon>
        <taxon>Fungi</taxon>
        <taxon>Dikarya</taxon>
        <taxon>Ascomycota</taxon>
        <taxon>Saccharomycotina</taxon>
        <taxon>Dipodascomycetes</taxon>
        <taxon>Dipodascales</taxon>
        <taxon>Dipodascaceae</taxon>
        <taxon>Magnusiomyces</taxon>
    </lineage>
</organism>
<feature type="region of interest" description="Disordered" evidence="3">
    <location>
        <begin position="358"/>
        <end position="379"/>
    </location>
</feature>
<dbReference type="SMART" id="SM00220">
    <property type="entry name" value="S_TKc"/>
    <property type="match status" value="1"/>
</dbReference>
<feature type="region of interest" description="Disordered" evidence="3">
    <location>
        <begin position="220"/>
        <end position="264"/>
    </location>
</feature>
<gene>
    <name evidence="5" type="ORF">SAPINGB_P002715</name>
</gene>
<feature type="compositionally biased region" description="Polar residues" evidence="3">
    <location>
        <begin position="517"/>
        <end position="526"/>
    </location>
</feature>
<dbReference type="GeneID" id="43581533"/>
<dbReference type="Gene3D" id="3.30.200.20">
    <property type="entry name" value="Phosphorylase Kinase, domain 1"/>
    <property type="match status" value="1"/>
</dbReference>
<dbReference type="InterPro" id="IPR000719">
    <property type="entry name" value="Prot_kinase_dom"/>
</dbReference>
<dbReference type="GO" id="GO:0005524">
    <property type="term" value="F:ATP binding"/>
    <property type="evidence" value="ECO:0007669"/>
    <property type="project" value="UniProtKB-KW"/>
</dbReference>
<dbReference type="OrthoDB" id="4062651at2759"/>
<feature type="domain" description="Protein kinase" evidence="4">
    <location>
        <begin position="557"/>
        <end position="977"/>
    </location>
</feature>
<feature type="compositionally biased region" description="Low complexity" evidence="3">
    <location>
        <begin position="836"/>
        <end position="848"/>
    </location>
</feature>
<dbReference type="GO" id="GO:0004674">
    <property type="term" value="F:protein serine/threonine kinase activity"/>
    <property type="evidence" value="ECO:0007669"/>
    <property type="project" value="TreeGrafter"/>
</dbReference>
<evidence type="ECO:0000313" key="5">
    <source>
        <dbReference type="EMBL" id="VVT50342.1"/>
    </source>
</evidence>
<feature type="compositionally biased region" description="Polar residues" evidence="3">
    <location>
        <begin position="767"/>
        <end position="780"/>
    </location>
</feature>
<dbReference type="Proteomes" id="UP000398389">
    <property type="component" value="Unassembled WGS sequence"/>
</dbReference>
<reference evidence="5 6" key="1">
    <citation type="submission" date="2019-09" db="EMBL/GenBank/DDBJ databases">
        <authorList>
            <person name="Brejova B."/>
        </authorList>
    </citation>
    <scope>NUCLEOTIDE SEQUENCE [LARGE SCALE GENOMIC DNA]</scope>
</reference>
<name>A0A5E8BHJ4_9ASCO</name>
<sequence>MNPYSNPGISRFLRRSATATTALSTPDTHEPTSPDRPRITIPRTLRGSGSRYPNINNNSNSRESITGMENFQQLPPDEIMDDGMTPISPALSCNDFFGSDPVQSLDGAVTRKKSTKDDIEEQLIDSMFEQEFVQNPDSAYHKPIPKKRASKNSKWATPAISTDHMVFCHDDSLCPPPPSPHPSQSETESPRKTGLSKISIQIQKEELAKTPRLLPQRVEQIKSTQPSSPEITPTPSNTKLQPSKKERKGLRHSDSAEYLPESPVPFSPLTRTPLFSVEDYAAFTSRLSRDQMRALPFSVRRKLKALLVTGTASEADAAAVSEHLDPLLYVSGVQPLRSLLPEEAEQLTNQATEATALFDEDNGGPLSPAQSNSSLSSFPSATPFLPSSPIAIQEADSTGPIQFMARPRRNLSSPVNNNGDFILSPSSYSLQRQVSQPQISTSFGGTLIRKQGRANTVSTFNASRPGSEGGIGVSSAAAAALSRTSSFRHRSSNNNSLADLFGSGQSPAMQFLSRFGSATNSPQVSRRGSIAGGLGSGATGSGAALADRELGMEIGEYIIGKQIAHGGFSQVREARTIDEDGHEVVRAVKIMDTRATILDDRVVSAVEQELASRAEGTEQPEAAIVTEAVAERSAQLQAQVDHEVVLWKALDHKNLLRLRSVTERDGRVYCFADKISGGTLYDLVRAEHGVGLSPRRVVGFARQLSAALLYLHETMRIVHRDVKLENCLIEDGTHLLLCDFGMSDYFADEDGDYIDDGEARGDKKLAVSQSETEKNIQTSARGPKPRSGKVVGPAETSSIMDHYHKRSSGKSRPQSVSSGGSSRSSSRRGSTGGLRGSISAGPSSTSSADDGEEHFGSFPYASPEVLESSVPVYAPSVDMWAFGVVVYALVMGDLPWSHALLPVLRERIIQGVWDERGIFRRMYRRTLEEERKTTTDEIARECAHDRAYKTVHLLRGCFEKDPRQRLTIRQVIDGRYLD</sequence>
<dbReference type="Pfam" id="PF00069">
    <property type="entry name" value="Pkinase"/>
    <property type="match status" value="2"/>
</dbReference>
<feature type="region of interest" description="Disordered" evidence="3">
    <location>
        <begin position="1"/>
        <end position="64"/>
    </location>
</feature>
<evidence type="ECO:0000256" key="3">
    <source>
        <dbReference type="SAM" id="MobiDB-lite"/>
    </source>
</evidence>
<dbReference type="RefSeq" id="XP_031853324.1">
    <property type="nucleotide sequence ID" value="XM_031997433.1"/>
</dbReference>
<feature type="compositionally biased region" description="Low complexity" evidence="3">
    <location>
        <begin position="811"/>
        <end position="829"/>
    </location>
</feature>
<dbReference type="InterPro" id="IPR011009">
    <property type="entry name" value="Kinase-like_dom_sf"/>
</dbReference>
<feature type="compositionally biased region" description="Low complexity" evidence="3">
    <location>
        <begin position="365"/>
        <end position="379"/>
    </location>
</feature>
<feature type="region of interest" description="Disordered" evidence="3">
    <location>
        <begin position="168"/>
        <end position="196"/>
    </location>
</feature>
<proteinExistence type="predicted"/>